<dbReference type="AlphaFoldDB" id="W6QIP9"/>
<evidence type="ECO:0000313" key="2">
    <source>
        <dbReference type="Proteomes" id="UP000030686"/>
    </source>
</evidence>
<gene>
    <name evidence="1" type="ORF">PROQFM164_S03g000808</name>
</gene>
<protein>
    <submittedName>
        <fullName evidence="1">Genomic scaffold, ProqFM164S03</fullName>
    </submittedName>
</protein>
<dbReference type="STRING" id="1365484.W6QIP9"/>
<keyword evidence="2" id="KW-1185">Reference proteome</keyword>
<reference evidence="1" key="1">
    <citation type="journal article" date="2014" name="Nat. Commun.">
        <title>Multiple recent horizontal transfers of a large genomic region in cheese making fungi.</title>
        <authorList>
            <person name="Cheeseman K."/>
            <person name="Ropars J."/>
            <person name="Renault P."/>
            <person name="Dupont J."/>
            <person name="Gouzy J."/>
            <person name="Branca A."/>
            <person name="Abraham A.L."/>
            <person name="Ceppi M."/>
            <person name="Conseiller E."/>
            <person name="Debuchy R."/>
            <person name="Malagnac F."/>
            <person name="Goarin A."/>
            <person name="Silar P."/>
            <person name="Lacoste S."/>
            <person name="Sallet E."/>
            <person name="Bensimon A."/>
            <person name="Giraud T."/>
            <person name="Brygoo Y."/>
        </authorList>
    </citation>
    <scope>NUCLEOTIDE SEQUENCE [LARGE SCALE GENOMIC DNA]</scope>
    <source>
        <strain evidence="1">FM164</strain>
    </source>
</reference>
<accession>W6QIP9</accession>
<organism evidence="1 2">
    <name type="scientific">Penicillium roqueforti (strain FM164)</name>
    <dbReference type="NCBI Taxonomy" id="1365484"/>
    <lineage>
        <taxon>Eukaryota</taxon>
        <taxon>Fungi</taxon>
        <taxon>Dikarya</taxon>
        <taxon>Ascomycota</taxon>
        <taxon>Pezizomycotina</taxon>
        <taxon>Eurotiomycetes</taxon>
        <taxon>Eurotiomycetidae</taxon>
        <taxon>Eurotiales</taxon>
        <taxon>Aspergillaceae</taxon>
        <taxon>Penicillium</taxon>
    </lineage>
</organism>
<dbReference type="Proteomes" id="UP000030686">
    <property type="component" value="Unassembled WGS sequence"/>
</dbReference>
<evidence type="ECO:0000313" key="1">
    <source>
        <dbReference type="EMBL" id="CDM34084.1"/>
    </source>
</evidence>
<dbReference type="OMA" id="DINSHED"/>
<dbReference type="EMBL" id="HG792017">
    <property type="protein sequence ID" value="CDM34084.1"/>
    <property type="molecule type" value="Genomic_DNA"/>
</dbReference>
<proteinExistence type="predicted"/>
<sequence length="210" mass="23810">MRCPGPPCRHEGQYCWQDPEGKRHYRLKTHHLKALVKYVEQGGVLETYAGVPDSVREQLYAEENQRLDKKKKAAENSTMGSMCPPINITILPAGSSQQSIHPPTNDAILTGPGCTESIMVDGLLDVAVDEYTEWQQSRVSNETFRENINKAHDVILENCLDLMQIYKDQDPGFFIKHSVKVGAARRFVRDIGLRVNRRKEVTGNENIYLV</sequence>
<name>W6QIP9_PENRF</name>
<dbReference type="OrthoDB" id="4232626at2759"/>